<evidence type="ECO:0000313" key="4">
    <source>
        <dbReference type="Proteomes" id="UP000759537"/>
    </source>
</evidence>
<keyword evidence="4" id="KW-1185">Reference proteome</keyword>
<feature type="compositionally biased region" description="Basic and acidic residues" evidence="2">
    <location>
        <begin position="100"/>
        <end position="109"/>
    </location>
</feature>
<feature type="compositionally biased region" description="Polar residues" evidence="2">
    <location>
        <begin position="25"/>
        <end position="34"/>
    </location>
</feature>
<feature type="compositionally biased region" description="Basic and acidic residues" evidence="2">
    <location>
        <begin position="74"/>
        <end position="85"/>
    </location>
</feature>
<feature type="compositionally biased region" description="Polar residues" evidence="2">
    <location>
        <begin position="579"/>
        <end position="590"/>
    </location>
</feature>
<feature type="compositionally biased region" description="Polar residues" evidence="2">
    <location>
        <begin position="609"/>
        <end position="621"/>
    </location>
</feature>
<proteinExistence type="predicted"/>
<evidence type="ECO:0000256" key="2">
    <source>
        <dbReference type="SAM" id="MobiDB-lite"/>
    </source>
</evidence>
<dbReference type="EMBL" id="WHVB01000005">
    <property type="protein sequence ID" value="KAF8482405.1"/>
    <property type="molecule type" value="Genomic_DNA"/>
</dbReference>
<feature type="compositionally biased region" description="Polar residues" evidence="2">
    <location>
        <begin position="242"/>
        <end position="253"/>
    </location>
</feature>
<reference evidence="3" key="2">
    <citation type="journal article" date="2020" name="Nat. Commun.">
        <title>Large-scale genome sequencing of mycorrhizal fungi provides insights into the early evolution of symbiotic traits.</title>
        <authorList>
            <person name="Miyauchi S."/>
            <person name="Kiss E."/>
            <person name="Kuo A."/>
            <person name="Drula E."/>
            <person name="Kohler A."/>
            <person name="Sanchez-Garcia M."/>
            <person name="Morin E."/>
            <person name="Andreopoulos B."/>
            <person name="Barry K.W."/>
            <person name="Bonito G."/>
            <person name="Buee M."/>
            <person name="Carver A."/>
            <person name="Chen C."/>
            <person name="Cichocki N."/>
            <person name="Clum A."/>
            <person name="Culley D."/>
            <person name="Crous P.W."/>
            <person name="Fauchery L."/>
            <person name="Girlanda M."/>
            <person name="Hayes R.D."/>
            <person name="Keri Z."/>
            <person name="LaButti K."/>
            <person name="Lipzen A."/>
            <person name="Lombard V."/>
            <person name="Magnuson J."/>
            <person name="Maillard F."/>
            <person name="Murat C."/>
            <person name="Nolan M."/>
            <person name="Ohm R.A."/>
            <person name="Pangilinan J."/>
            <person name="Pereira M.F."/>
            <person name="Perotto S."/>
            <person name="Peter M."/>
            <person name="Pfister S."/>
            <person name="Riley R."/>
            <person name="Sitrit Y."/>
            <person name="Stielow J.B."/>
            <person name="Szollosi G."/>
            <person name="Zifcakova L."/>
            <person name="Stursova M."/>
            <person name="Spatafora J.W."/>
            <person name="Tedersoo L."/>
            <person name="Vaario L.M."/>
            <person name="Yamada A."/>
            <person name="Yan M."/>
            <person name="Wang P."/>
            <person name="Xu J."/>
            <person name="Bruns T."/>
            <person name="Baldrian P."/>
            <person name="Vilgalys R."/>
            <person name="Dunand C."/>
            <person name="Henrissat B."/>
            <person name="Grigoriev I.V."/>
            <person name="Hibbett D."/>
            <person name="Nagy L.G."/>
            <person name="Martin F.M."/>
        </authorList>
    </citation>
    <scope>NUCLEOTIDE SEQUENCE</scope>
    <source>
        <strain evidence="3">Prilba</strain>
    </source>
</reference>
<feature type="region of interest" description="Disordered" evidence="2">
    <location>
        <begin position="514"/>
        <end position="621"/>
    </location>
</feature>
<accession>A0A9P5MZ25</accession>
<evidence type="ECO:0000256" key="1">
    <source>
        <dbReference type="SAM" id="Coils"/>
    </source>
</evidence>
<evidence type="ECO:0000313" key="3">
    <source>
        <dbReference type="EMBL" id="KAF8482405.1"/>
    </source>
</evidence>
<reference evidence="3" key="1">
    <citation type="submission" date="2019-10" db="EMBL/GenBank/DDBJ databases">
        <authorList>
            <consortium name="DOE Joint Genome Institute"/>
            <person name="Kuo A."/>
            <person name="Miyauchi S."/>
            <person name="Kiss E."/>
            <person name="Drula E."/>
            <person name="Kohler A."/>
            <person name="Sanchez-Garcia M."/>
            <person name="Andreopoulos B."/>
            <person name="Barry K.W."/>
            <person name="Bonito G."/>
            <person name="Buee M."/>
            <person name="Carver A."/>
            <person name="Chen C."/>
            <person name="Cichocki N."/>
            <person name="Clum A."/>
            <person name="Culley D."/>
            <person name="Crous P.W."/>
            <person name="Fauchery L."/>
            <person name="Girlanda M."/>
            <person name="Hayes R."/>
            <person name="Keri Z."/>
            <person name="LaButti K."/>
            <person name="Lipzen A."/>
            <person name="Lombard V."/>
            <person name="Magnuson J."/>
            <person name="Maillard F."/>
            <person name="Morin E."/>
            <person name="Murat C."/>
            <person name="Nolan M."/>
            <person name="Ohm R."/>
            <person name="Pangilinan J."/>
            <person name="Pereira M."/>
            <person name="Perotto S."/>
            <person name="Peter M."/>
            <person name="Riley R."/>
            <person name="Sitrit Y."/>
            <person name="Stielow B."/>
            <person name="Szollosi G."/>
            <person name="Zifcakova L."/>
            <person name="Stursova M."/>
            <person name="Spatafora J.W."/>
            <person name="Tedersoo L."/>
            <person name="Vaario L.-M."/>
            <person name="Yamada A."/>
            <person name="Yan M."/>
            <person name="Wang P."/>
            <person name="Xu J."/>
            <person name="Bruns T."/>
            <person name="Baldrian P."/>
            <person name="Vilgalys R."/>
            <person name="Henrissat B."/>
            <person name="Grigoriev I.V."/>
            <person name="Hibbett D."/>
            <person name="Nagy L.G."/>
            <person name="Martin F.M."/>
        </authorList>
    </citation>
    <scope>NUCLEOTIDE SEQUENCE</scope>
    <source>
        <strain evidence="3">Prilba</strain>
    </source>
</reference>
<name>A0A9P5MZ25_9AGAM</name>
<feature type="coiled-coil region" evidence="1">
    <location>
        <begin position="465"/>
        <end position="492"/>
    </location>
</feature>
<dbReference type="OrthoDB" id="2138242at2759"/>
<keyword evidence="1" id="KW-0175">Coiled coil</keyword>
<feature type="compositionally biased region" description="Basic and acidic residues" evidence="2">
    <location>
        <begin position="186"/>
        <end position="217"/>
    </location>
</feature>
<organism evidence="3 4">
    <name type="scientific">Russula ochroleuca</name>
    <dbReference type="NCBI Taxonomy" id="152965"/>
    <lineage>
        <taxon>Eukaryota</taxon>
        <taxon>Fungi</taxon>
        <taxon>Dikarya</taxon>
        <taxon>Basidiomycota</taxon>
        <taxon>Agaricomycotina</taxon>
        <taxon>Agaricomycetes</taxon>
        <taxon>Russulales</taxon>
        <taxon>Russulaceae</taxon>
        <taxon>Russula</taxon>
    </lineage>
</organism>
<protein>
    <submittedName>
        <fullName evidence="3">Uncharacterized protein</fullName>
    </submittedName>
</protein>
<comment type="caution">
    <text evidence="3">The sequence shown here is derived from an EMBL/GenBank/DDBJ whole genome shotgun (WGS) entry which is preliminary data.</text>
</comment>
<gene>
    <name evidence="3" type="ORF">DFH94DRAFT_363205</name>
</gene>
<feature type="compositionally biased region" description="Polar residues" evidence="2">
    <location>
        <begin position="223"/>
        <end position="232"/>
    </location>
</feature>
<dbReference type="AlphaFoldDB" id="A0A9P5MZ25"/>
<feature type="compositionally biased region" description="Low complexity" evidence="2">
    <location>
        <begin position="164"/>
        <end position="185"/>
    </location>
</feature>
<feature type="region of interest" description="Disordered" evidence="2">
    <location>
        <begin position="25"/>
        <end position="372"/>
    </location>
</feature>
<dbReference type="Proteomes" id="UP000759537">
    <property type="component" value="Unassembled WGS sequence"/>
</dbReference>
<sequence length="621" mass="66343">MSVRHSSHSQPQSLPPFAVAFSNSSLDRLSSHPTSLPPIQPRPLAERPRSLPESSQAAAMVESASIPNGRKRSHPDGSHHDDSPLDSRAPSSTSPHPGRVKTEHDEPGNDSRSQSRQPRSHPAPPRQDPDSRSMPSASSPPSQPSPKKRRMTINGPPHPLDQLSSNANASDNQAASPASVVSVSPMDRDDQSAVEHARSVLTAKRDQETLIEKRRESLGGPLPSSSQTSASPTLVKPLPGSSRPSARSPNMSVARTGRVGESPLGPNPVAHPNHSQQADPNSHPPHQNALPPHQNSLPPPPISFAGRRSFKSSSSLRKKPADIVISPRDANTQPVIQSAPAHQGGRFQPMALPSLPKVHQPSGSRRIPGNVPPTPTRLTLRSSLAASASLAAAPAPASVPISTILVPQTPAVFSRTDSASQRSAFLAPFEAIYDTLREAKDSKTWLAEQLTKVQALQTGFESAIEAAVERRVGGLREEVARLQRRVEELECSRGPELGPAALWRRRSIANGDLTIPENAPVRETYTFPPVHPRAEEGATGDDSDVRETESPAPAFDLRRQSISAVRMDPPPPQPPQQQSDAHGSSKSPSSAGVARRPSYQLLHPPPPQRTASQPDSPVGTS</sequence>